<name>A0ABT6B930_9GAMM</name>
<dbReference type="EMBL" id="JARJJS010000001">
    <property type="protein sequence ID" value="MDF4024631.1"/>
    <property type="molecule type" value="Genomic_DNA"/>
</dbReference>
<dbReference type="InterPro" id="IPR000182">
    <property type="entry name" value="GNAT_dom"/>
</dbReference>
<evidence type="ECO:0000313" key="5">
    <source>
        <dbReference type="Proteomes" id="UP001528850"/>
    </source>
</evidence>
<dbReference type="InterPro" id="IPR016181">
    <property type="entry name" value="Acyl_CoA_acyltransferase"/>
</dbReference>
<dbReference type="RefSeq" id="WP_320552064.1">
    <property type="nucleotide sequence ID" value="NZ_JAQLOK010000005.1"/>
</dbReference>
<proteinExistence type="predicted"/>
<dbReference type="Gene3D" id="3.40.630.30">
    <property type="match status" value="1"/>
</dbReference>
<organism evidence="4 5">
    <name type="scientific">Luteibacter sahnii</name>
    <dbReference type="NCBI Taxonomy" id="3021977"/>
    <lineage>
        <taxon>Bacteria</taxon>
        <taxon>Pseudomonadati</taxon>
        <taxon>Pseudomonadota</taxon>
        <taxon>Gammaproteobacteria</taxon>
        <taxon>Lysobacterales</taxon>
        <taxon>Rhodanobacteraceae</taxon>
        <taxon>Luteibacter</taxon>
    </lineage>
</organism>
<dbReference type="PROSITE" id="PS51186">
    <property type="entry name" value="GNAT"/>
    <property type="match status" value="1"/>
</dbReference>
<keyword evidence="2" id="KW-0012">Acyltransferase</keyword>
<feature type="domain" description="N-acetyltransferase" evidence="3">
    <location>
        <begin position="2"/>
        <end position="143"/>
    </location>
</feature>
<dbReference type="PANTHER" id="PTHR43800">
    <property type="entry name" value="PEPTIDYL-LYSINE N-ACETYLTRANSFERASE YJAB"/>
    <property type="match status" value="1"/>
</dbReference>
<keyword evidence="1" id="KW-0808">Transferase</keyword>
<keyword evidence="5" id="KW-1185">Reference proteome</keyword>
<gene>
    <name evidence="4" type="ORF">P3W24_06625</name>
</gene>
<dbReference type="CDD" id="cd04301">
    <property type="entry name" value="NAT_SF"/>
    <property type="match status" value="1"/>
</dbReference>
<accession>A0ABT6B930</accession>
<reference evidence="4 5" key="1">
    <citation type="journal article" date="2024" name="Curr. Microbiol.">
        <title>Luteibacter sahnii sp. nov., A Novel Yellow-Colored Xanthomonadin Pigment Producing Probiotic Bacterium from Healthy Rice Seed Microbiome.</title>
        <authorList>
            <person name="Jaiswal G."/>
            <person name="Rana R."/>
            <person name="Nayak P.K."/>
            <person name="Chouhan R."/>
            <person name="Gandhi S.G."/>
            <person name="Patel H.K."/>
            <person name="Patil P.B."/>
        </authorList>
    </citation>
    <scope>NUCLEOTIDE SEQUENCE [LARGE SCALE GENOMIC DNA]</scope>
    <source>
        <strain evidence="4 5">PPL201</strain>
    </source>
</reference>
<dbReference type="Proteomes" id="UP001528850">
    <property type="component" value="Unassembled WGS sequence"/>
</dbReference>
<dbReference type="NCBIfam" id="NF007807">
    <property type="entry name" value="PRK10514.1"/>
    <property type="match status" value="1"/>
</dbReference>
<protein>
    <submittedName>
        <fullName evidence="4">Acetyltransferase</fullName>
    </submittedName>
</protein>
<evidence type="ECO:0000259" key="3">
    <source>
        <dbReference type="PROSITE" id="PS51186"/>
    </source>
</evidence>
<evidence type="ECO:0000256" key="1">
    <source>
        <dbReference type="ARBA" id="ARBA00022679"/>
    </source>
</evidence>
<evidence type="ECO:0000256" key="2">
    <source>
        <dbReference type="ARBA" id="ARBA00023315"/>
    </source>
</evidence>
<dbReference type="PANTHER" id="PTHR43800:SF1">
    <property type="entry name" value="PEPTIDYL-LYSINE N-ACETYLTRANSFERASE YJAB"/>
    <property type="match status" value="1"/>
</dbReference>
<sequence>MTTIRLSRPDDGDRVVAIWRAAVDATHDFLTPDDRLAIDAMVCGFLPQATLWLAVDAQDRPLAFMLIDDGHMEALFVDPVYRGQGLGATLVRHGLTLHPRMTTDVNEQNAQAVGFYERMGFVRTGRSPLDGQGRPYPLIHLAYAP</sequence>
<evidence type="ECO:0000313" key="4">
    <source>
        <dbReference type="EMBL" id="MDF4024631.1"/>
    </source>
</evidence>
<dbReference type="Pfam" id="PF13673">
    <property type="entry name" value="Acetyltransf_10"/>
    <property type="match status" value="1"/>
</dbReference>
<comment type="caution">
    <text evidence="4">The sequence shown here is derived from an EMBL/GenBank/DDBJ whole genome shotgun (WGS) entry which is preliminary data.</text>
</comment>
<dbReference type="SUPFAM" id="SSF55729">
    <property type="entry name" value="Acyl-CoA N-acyltransferases (Nat)"/>
    <property type="match status" value="1"/>
</dbReference>